<accession>A0A501QC21</accession>
<protein>
    <submittedName>
        <fullName evidence="1">Uncharacterized protein</fullName>
    </submittedName>
</protein>
<dbReference type="RefSeq" id="WP_140000392.1">
    <property type="nucleotide sequence ID" value="NZ_VFJE01000053.1"/>
</dbReference>
<name>A0A501QC21_9FLAO</name>
<proteinExistence type="predicted"/>
<sequence length="133" mass="15675">MSFNGRQDSIMKFTITNKDTKALDLIRLFLQHPTIEKLKNTGTGWNQPVQYEPVENLGEIIVDINLDKTYISKLSYNIILAPEQTKSFIFKYSTKTKHPDDNQIIDWKNYKIVFWFQSSSFSDYIIEEIEIDE</sequence>
<dbReference type="EMBL" id="VFJE01000053">
    <property type="protein sequence ID" value="TPD69765.1"/>
    <property type="molecule type" value="Genomic_DNA"/>
</dbReference>
<comment type="caution">
    <text evidence="1">The sequence shown here is derived from an EMBL/GenBank/DDBJ whole genome shotgun (WGS) entry which is preliminary data.</text>
</comment>
<dbReference type="AlphaFoldDB" id="A0A501QC21"/>
<reference evidence="1 2" key="2">
    <citation type="submission" date="2019-06" db="EMBL/GenBank/DDBJ databases">
        <authorList>
            <person name="Seo Y."/>
        </authorList>
    </citation>
    <scope>NUCLEOTIDE SEQUENCE [LARGE SCALE GENOMIC DNA]</scope>
    <source>
        <strain evidence="1 2">MaA-Y11</strain>
    </source>
</reference>
<evidence type="ECO:0000313" key="1">
    <source>
        <dbReference type="EMBL" id="TPD69765.1"/>
    </source>
</evidence>
<keyword evidence="2" id="KW-1185">Reference proteome</keyword>
<dbReference type="Proteomes" id="UP000319175">
    <property type="component" value="Unassembled WGS sequence"/>
</dbReference>
<gene>
    <name evidence="1" type="ORF">FJA49_07605</name>
</gene>
<evidence type="ECO:0000313" key="2">
    <source>
        <dbReference type="Proteomes" id="UP000319175"/>
    </source>
</evidence>
<reference evidence="1 2" key="1">
    <citation type="submission" date="2019-06" db="EMBL/GenBank/DDBJ databases">
        <title>Flavobacterium sp. MaA-Y11 from geoumgang.</title>
        <authorList>
            <person name="Jeong S."/>
        </authorList>
    </citation>
    <scope>NUCLEOTIDE SEQUENCE [LARGE SCALE GENOMIC DNA]</scope>
    <source>
        <strain evidence="1 2">MaA-Y11</strain>
    </source>
</reference>
<organism evidence="1 2">
    <name type="scientific">Flavobacterium microcysteis</name>
    <dbReference type="NCBI Taxonomy" id="2596891"/>
    <lineage>
        <taxon>Bacteria</taxon>
        <taxon>Pseudomonadati</taxon>
        <taxon>Bacteroidota</taxon>
        <taxon>Flavobacteriia</taxon>
        <taxon>Flavobacteriales</taxon>
        <taxon>Flavobacteriaceae</taxon>
        <taxon>Flavobacterium</taxon>
    </lineage>
</organism>